<name>A0ABQ9JY68_9CUCU</name>
<accession>A0ABQ9JY68</accession>
<sequence>MDNINTNNLDLSGPVCRACLKFGAKNKIFSIHKSTSLTYSYIFSTCFSVKVEFDDGLPKFICRKCLTKLVSFYKYRNVVAANDSKLRQILATNRKESIEDPNKCEKEVKFEFTNSDISKDNGHTSNKDFEIVEPNIKTEIKK</sequence>
<keyword evidence="4" id="KW-1185">Reference proteome</keyword>
<gene>
    <name evidence="3" type="ORF">NQ317_013537</name>
</gene>
<proteinExistence type="predicted"/>
<feature type="binding site" evidence="1">
    <location>
        <position position="16"/>
    </location>
    <ligand>
        <name>Zn(2+)</name>
        <dbReference type="ChEBI" id="CHEBI:29105"/>
    </ligand>
</feature>
<dbReference type="Proteomes" id="UP001162164">
    <property type="component" value="Unassembled WGS sequence"/>
</dbReference>
<dbReference type="EMBL" id="JAPWTJ010000139">
    <property type="protein sequence ID" value="KAJ8982235.1"/>
    <property type="molecule type" value="Genomic_DNA"/>
</dbReference>
<dbReference type="PROSITE" id="PS51915">
    <property type="entry name" value="ZAD"/>
    <property type="match status" value="1"/>
</dbReference>
<feature type="domain" description="ZAD" evidence="2">
    <location>
        <begin position="14"/>
        <end position="89"/>
    </location>
</feature>
<dbReference type="Pfam" id="PF07776">
    <property type="entry name" value="zf-AD"/>
    <property type="match status" value="1"/>
</dbReference>
<evidence type="ECO:0000313" key="4">
    <source>
        <dbReference type="Proteomes" id="UP001162164"/>
    </source>
</evidence>
<reference evidence="3" key="1">
    <citation type="journal article" date="2023" name="Insect Mol. Biol.">
        <title>Genome sequencing provides insights into the evolution of gene families encoding plant cell wall-degrading enzymes in longhorned beetles.</title>
        <authorList>
            <person name="Shin N.R."/>
            <person name="Okamura Y."/>
            <person name="Kirsch R."/>
            <person name="Pauchet Y."/>
        </authorList>
    </citation>
    <scope>NUCLEOTIDE SEQUENCE</scope>
    <source>
        <strain evidence="3">MMC_N1</strain>
    </source>
</reference>
<evidence type="ECO:0000259" key="2">
    <source>
        <dbReference type="PROSITE" id="PS51915"/>
    </source>
</evidence>
<feature type="binding site" evidence="1">
    <location>
        <position position="65"/>
    </location>
    <ligand>
        <name>Zn(2+)</name>
        <dbReference type="ChEBI" id="CHEBI:29105"/>
    </ligand>
</feature>
<protein>
    <recommendedName>
        <fullName evidence="2">ZAD domain-containing protein</fullName>
    </recommendedName>
</protein>
<dbReference type="InterPro" id="IPR012934">
    <property type="entry name" value="Znf_AD"/>
</dbReference>
<dbReference type="Gene3D" id="3.40.1800.20">
    <property type="match status" value="1"/>
</dbReference>
<evidence type="ECO:0000313" key="3">
    <source>
        <dbReference type="EMBL" id="KAJ8982235.1"/>
    </source>
</evidence>
<dbReference type="SUPFAM" id="SSF57716">
    <property type="entry name" value="Glucocorticoid receptor-like (DNA-binding domain)"/>
    <property type="match status" value="1"/>
</dbReference>
<dbReference type="PANTHER" id="PTHR39942">
    <property type="entry name" value="BCDNA.LD26519-RELATED"/>
    <property type="match status" value="1"/>
</dbReference>
<feature type="binding site" evidence="1">
    <location>
        <position position="19"/>
    </location>
    <ligand>
        <name>Zn(2+)</name>
        <dbReference type="ChEBI" id="CHEBI:29105"/>
    </ligand>
</feature>
<dbReference type="PANTHER" id="PTHR39942:SF1">
    <property type="entry name" value="BCDNA.LD26519-RELATED"/>
    <property type="match status" value="1"/>
</dbReference>
<keyword evidence="1" id="KW-0862">Zinc</keyword>
<dbReference type="SMART" id="SM00868">
    <property type="entry name" value="zf-AD"/>
    <property type="match status" value="1"/>
</dbReference>
<feature type="binding site" evidence="1">
    <location>
        <position position="62"/>
    </location>
    <ligand>
        <name>Zn(2+)</name>
        <dbReference type="ChEBI" id="CHEBI:29105"/>
    </ligand>
</feature>
<keyword evidence="1" id="KW-0479">Metal-binding</keyword>
<organism evidence="3 4">
    <name type="scientific">Molorchus minor</name>
    <dbReference type="NCBI Taxonomy" id="1323400"/>
    <lineage>
        <taxon>Eukaryota</taxon>
        <taxon>Metazoa</taxon>
        <taxon>Ecdysozoa</taxon>
        <taxon>Arthropoda</taxon>
        <taxon>Hexapoda</taxon>
        <taxon>Insecta</taxon>
        <taxon>Pterygota</taxon>
        <taxon>Neoptera</taxon>
        <taxon>Endopterygota</taxon>
        <taxon>Coleoptera</taxon>
        <taxon>Polyphaga</taxon>
        <taxon>Cucujiformia</taxon>
        <taxon>Chrysomeloidea</taxon>
        <taxon>Cerambycidae</taxon>
        <taxon>Lamiinae</taxon>
        <taxon>Monochamini</taxon>
        <taxon>Molorchus</taxon>
    </lineage>
</organism>
<comment type="caution">
    <text evidence="3">The sequence shown here is derived from an EMBL/GenBank/DDBJ whole genome shotgun (WGS) entry which is preliminary data.</text>
</comment>
<evidence type="ECO:0000256" key="1">
    <source>
        <dbReference type="PROSITE-ProRule" id="PRU01263"/>
    </source>
</evidence>
<keyword evidence="1" id="KW-0863">Zinc-finger</keyword>